<dbReference type="GO" id="GO:0046872">
    <property type="term" value="F:metal ion binding"/>
    <property type="evidence" value="ECO:0007669"/>
    <property type="project" value="UniProtKB-KW"/>
</dbReference>
<evidence type="ECO:0000256" key="13">
    <source>
        <dbReference type="ARBA" id="ARBA00093271"/>
    </source>
</evidence>
<evidence type="ECO:0000256" key="6">
    <source>
        <dbReference type="ARBA" id="ARBA00022801"/>
    </source>
</evidence>
<evidence type="ECO:0000313" key="14">
    <source>
        <dbReference type="EMBL" id="CAD7625097.1"/>
    </source>
</evidence>
<evidence type="ECO:0000256" key="4">
    <source>
        <dbReference type="ARBA" id="ARBA00022723"/>
    </source>
</evidence>
<evidence type="ECO:0000256" key="1">
    <source>
        <dbReference type="ARBA" id="ARBA00004496"/>
    </source>
</evidence>
<evidence type="ECO:0000256" key="10">
    <source>
        <dbReference type="ARBA" id="ARBA00066468"/>
    </source>
</evidence>
<name>A0A7R9KLL3_9ACAR</name>
<dbReference type="InterPro" id="IPR002637">
    <property type="entry name" value="RdgB/HAM1"/>
</dbReference>
<accession>A0A7R9KLL3</accession>
<organism evidence="14">
    <name type="scientific">Medioppia subpectinata</name>
    <dbReference type="NCBI Taxonomy" id="1979941"/>
    <lineage>
        <taxon>Eukaryota</taxon>
        <taxon>Metazoa</taxon>
        <taxon>Ecdysozoa</taxon>
        <taxon>Arthropoda</taxon>
        <taxon>Chelicerata</taxon>
        <taxon>Arachnida</taxon>
        <taxon>Acari</taxon>
        <taxon>Acariformes</taxon>
        <taxon>Sarcoptiformes</taxon>
        <taxon>Oribatida</taxon>
        <taxon>Brachypylina</taxon>
        <taxon>Oppioidea</taxon>
        <taxon>Oppiidae</taxon>
        <taxon>Medioppia</taxon>
    </lineage>
</organism>
<dbReference type="SUPFAM" id="SSF52972">
    <property type="entry name" value="ITPase-like"/>
    <property type="match status" value="1"/>
</dbReference>
<dbReference type="CDD" id="cd00515">
    <property type="entry name" value="HAM1"/>
    <property type="match status" value="1"/>
</dbReference>
<keyword evidence="15" id="KW-1185">Reference proteome</keyword>
<dbReference type="GO" id="GO:0000166">
    <property type="term" value="F:nucleotide binding"/>
    <property type="evidence" value="ECO:0007669"/>
    <property type="project" value="UniProtKB-KW"/>
</dbReference>
<reference evidence="14" key="1">
    <citation type="submission" date="2020-11" db="EMBL/GenBank/DDBJ databases">
        <authorList>
            <person name="Tran Van P."/>
        </authorList>
    </citation>
    <scope>NUCLEOTIDE SEQUENCE</scope>
</reference>
<comment type="catalytic activity">
    <reaction evidence="12">
        <text>dITP + H2O = dIMP + diphosphate + H(+)</text>
        <dbReference type="Rhea" id="RHEA:28342"/>
        <dbReference type="ChEBI" id="CHEBI:15377"/>
        <dbReference type="ChEBI" id="CHEBI:15378"/>
        <dbReference type="ChEBI" id="CHEBI:33019"/>
        <dbReference type="ChEBI" id="CHEBI:61194"/>
        <dbReference type="ChEBI" id="CHEBI:61382"/>
        <dbReference type="EC" id="3.6.1.66"/>
    </reaction>
    <physiologicalReaction direction="left-to-right" evidence="12">
        <dbReference type="Rhea" id="RHEA:28343"/>
    </physiologicalReaction>
</comment>
<dbReference type="InterPro" id="IPR029001">
    <property type="entry name" value="ITPase-like_fam"/>
</dbReference>
<dbReference type="Pfam" id="PF01725">
    <property type="entry name" value="Ham1p_like"/>
    <property type="match status" value="1"/>
</dbReference>
<evidence type="ECO:0000256" key="11">
    <source>
        <dbReference type="ARBA" id="ARBA00093218"/>
    </source>
</evidence>
<keyword evidence="8" id="KW-0546">Nucleotide metabolism</keyword>
<dbReference type="AlphaFoldDB" id="A0A7R9KLL3"/>
<comment type="function">
    <text evidence="9">Pyrophosphatase that hydrolyzes the non-canonical purine nucleotides inosine triphosphate (ITP), deoxyinosine triphosphate (dITP) as well as 2'-deoxy-N-6-hydroxylaminopurine triphosphate (dHAPTP) and xanthosine 5'-triphosphate (XTP) to their respective monophosphate derivatives. The enzyme does not distinguish between the deoxy- and ribose forms. Probably excludes non-canonical purines from RNA and DNA precursor pools, thus preventing their incorporation into RNA and DNA and avoiding chromosomal lesions.</text>
</comment>
<keyword evidence="3" id="KW-0963">Cytoplasm</keyword>
<dbReference type="InterPro" id="IPR027502">
    <property type="entry name" value="ITPase"/>
</dbReference>
<dbReference type="Gene3D" id="3.90.950.10">
    <property type="match status" value="1"/>
</dbReference>
<keyword evidence="6" id="KW-0378">Hydrolase</keyword>
<dbReference type="GO" id="GO:0009143">
    <property type="term" value="P:nucleoside triphosphate catabolic process"/>
    <property type="evidence" value="ECO:0007669"/>
    <property type="project" value="InterPro"/>
</dbReference>
<dbReference type="PANTHER" id="PTHR11067:SF9">
    <property type="entry name" value="INOSINE TRIPHOSPHATE PYROPHOSPHATASE"/>
    <property type="match status" value="1"/>
</dbReference>
<comment type="similarity">
    <text evidence="2">Belongs to the HAM1 NTPase family.</text>
</comment>
<evidence type="ECO:0000313" key="15">
    <source>
        <dbReference type="Proteomes" id="UP000759131"/>
    </source>
</evidence>
<evidence type="ECO:0000256" key="7">
    <source>
        <dbReference type="ARBA" id="ARBA00022842"/>
    </source>
</evidence>
<keyword evidence="7" id="KW-0460">Magnesium</keyword>
<evidence type="ECO:0000256" key="9">
    <source>
        <dbReference type="ARBA" id="ARBA00054940"/>
    </source>
</evidence>
<dbReference type="EC" id="3.6.1.66" evidence="10"/>
<comment type="subcellular location">
    <subcellularLocation>
        <location evidence="1">Cytoplasm</location>
    </subcellularLocation>
</comment>
<feature type="non-terminal residue" evidence="14">
    <location>
        <position position="192"/>
    </location>
</feature>
<dbReference type="Proteomes" id="UP000759131">
    <property type="component" value="Unassembled WGS sequence"/>
</dbReference>
<protein>
    <recommendedName>
        <fullName evidence="10">XTP/dITP diphosphatase</fullName>
        <ecNumber evidence="10">3.6.1.66</ecNumber>
    </recommendedName>
</protein>
<dbReference type="HAMAP" id="MF_03148">
    <property type="entry name" value="HAM1_NTPase"/>
    <property type="match status" value="1"/>
</dbReference>
<evidence type="ECO:0000256" key="8">
    <source>
        <dbReference type="ARBA" id="ARBA00023080"/>
    </source>
</evidence>
<dbReference type="OrthoDB" id="6288734at2759"/>
<evidence type="ECO:0000256" key="5">
    <source>
        <dbReference type="ARBA" id="ARBA00022741"/>
    </source>
</evidence>
<dbReference type="EMBL" id="CAJPIZ010002802">
    <property type="protein sequence ID" value="CAG2105527.1"/>
    <property type="molecule type" value="Genomic_DNA"/>
</dbReference>
<evidence type="ECO:0000256" key="3">
    <source>
        <dbReference type="ARBA" id="ARBA00022490"/>
    </source>
</evidence>
<keyword evidence="5" id="KW-0547">Nucleotide-binding</keyword>
<comment type="catalytic activity">
    <reaction evidence="13">
        <text>N(6)-hydroxy-dATP + H2O = N(6)-hydroxy-dAMP + diphosphate + H(+)</text>
        <dbReference type="Rhea" id="RHEA:83971"/>
        <dbReference type="ChEBI" id="CHEBI:15377"/>
        <dbReference type="ChEBI" id="CHEBI:15378"/>
        <dbReference type="ChEBI" id="CHEBI:33019"/>
        <dbReference type="ChEBI" id="CHEBI:233529"/>
        <dbReference type="ChEBI" id="CHEBI:233530"/>
    </reaction>
    <physiologicalReaction direction="left-to-right" evidence="13">
        <dbReference type="Rhea" id="RHEA:83972"/>
    </physiologicalReaction>
</comment>
<dbReference type="PANTHER" id="PTHR11067">
    <property type="entry name" value="INOSINE TRIPHOSPHATE PYROPHOSPHATASE/HAM1 PROTEIN"/>
    <property type="match status" value="1"/>
</dbReference>
<evidence type="ECO:0000256" key="2">
    <source>
        <dbReference type="ARBA" id="ARBA00008023"/>
    </source>
</evidence>
<sequence>MSSKVVTLVTGNENKLKEIVKILGKSLPFELVSKDVDLPEFQGEERYIIVAKCKAAAQLIKGPVIVEDTCLGFNALGGLPGPYIKWFLQSLGPNGLHRLLTGWDDKSAKAICNVAYCEDANKLDDIHVFRGEVDGRIVEPRGPTHFGWDPCFEPLGYTQTFAQLDKEIKNTMSHRFLAFDSLKQHFERRLNG</sequence>
<dbReference type="GO" id="GO:0009117">
    <property type="term" value="P:nucleotide metabolic process"/>
    <property type="evidence" value="ECO:0007669"/>
    <property type="project" value="UniProtKB-KW"/>
</dbReference>
<dbReference type="GO" id="GO:0005737">
    <property type="term" value="C:cytoplasm"/>
    <property type="evidence" value="ECO:0007669"/>
    <property type="project" value="UniProtKB-SubCell"/>
</dbReference>
<comment type="catalytic activity">
    <reaction evidence="11">
        <text>ITP + H2O = IMP + diphosphate + H(+)</text>
        <dbReference type="Rhea" id="RHEA:29399"/>
        <dbReference type="ChEBI" id="CHEBI:15377"/>
        <dbReference type="ChEBI" id="CHEBI:15378"/>
        <dbReference type="ChEBI" id="CHEBI:33019"/>
        <dbReference type="ChEBI" id="CHEBI:58053"/>
        <dbReference type="ChEBI" id="CHEBI:61402"/>
        <dbReference type="EC" id="3.6.1.66"/>
    </reaction>
    <physiologicalReaction direction="left-to-right" evidence="11">
        <dbReference type="Rhea" id="RHEA:29400"/>
    </physiologicalReaction>
</comment>
<evidence type="ECO:0000256" key="12">
    <source>
        <dbReference type="ARBA" id="ARBA00093255"/>
    </source>
</evidence>
<dbReference type="GO" id="GO:0036220">
    <property type="term" value="F:ITP diphosphatase activity"/>
    <property type="evidence" value="ECO:0007669"/>
    <property type="project" value="UniProtKB-EC"/>
</dbReference>
<proteinExistence type="inferred from homology"/>
<gene>
    <name evidence="14" type="ORF">OSB1V03_LOCUS5533</name>
</gene>
<keyword evidence="4" id="KW-0479">Metal-binding</keyword>
<dbReference type="FunFam" id="3.90.950.10:FF:000003">
    <property type="entry name" value="Inosine triphosphate pyrophosphatase"/>
    <property type="match status" value="1"/>
</dbReference>
<dbReference type="EMBL" id="OC857377">
    <property type="protein sequence ID" value="CAD7625097.1"/>
    <property type="molecule type" value="Genomic_DNA"/>
</dbReference>